<dbReference type="Gene3D" id="3.30.70.270">
    <property type="match status" value="1"/>
</dbReference>
<dbReference type="FunFam" id="3.30.70.270:FF:000001">
    <property type="entry name" value="Diguanylate cyclase domain protein"/>
    <property type="match status" value="1"/>
</dbReference>
<gene>
    <name evidence="14" type="ORF">GT360_12535</name>
</gene>
<dbReference type="SMART" id="SM00267">
    <property type="entry name" value="GGDEF"/>
    <property type="match status" value="1"/>
</dbReference>
<evidence type="ECO:0000256" key="4">
    <source>
        <dbReference type="ARBA" id="ARBA00022553"/>
    </source>
</evidence>
<accession>A0A7Z2T4W2</accession>
<dbReference type="InterPro" id="IPR000700">
    <property type="entry name" value="PAS-assoc_C"/>
</dbReference>
<dbReference type="Pfam" id="PF21623">
    <property type="entry name" value="HK_sensor_dom_bact"/>
    <property type="match status" value="1"/>
</dbReference>
<evidence type="ECO:0000256" key="3">
    <source>
        <dbReference type="ARBA" id="ARBA00012528"/>
    </source>
</evidence>
<comment type="subcellular location">
    <subcellularLocation>
        <location evidence="2">Cell inner membrane</location>
    </subcellularLocation>
</comment>
<dbReference type="NCBIfam" id="TIGR00229">
    <property type="entry name" value="sensory_box"/>
    <property type="match status" value="1"/>
</dbReference>
<dbReference type="GO" id="GO:0005886">
    <property type="term" value="C:plasma membrane"/>
    <property type="evidence" value="ECO:0007669"/>
    <property type="project" value="UniProtKB-SubCell"/>
</dbReference>
<sequence>MKPLRIIASSTIILLILIGVLFGHYFHRYHDSQAENIERAITEAQGQLDYIEREYYLLNERLVSSSRLLAENQSMYDYILQPSEEMKKVLEQVWASVAAGQKWYRSIRAIDLAGQEVIKVTYDRENDQASASTSYRNLSDKDFFGYVQSLHDNQFGTWQIEFEDPPLGMVDSPVRPVMKIMTPVSTLGKRVGYLVIDFDVSFLSDMVTYSPDPTLAADLISYTGYYVAGQKEHMLFGEVLPGRSHFNFATMNPTVWQKMTDSPRGYYFEDGTLSVFTFIGILPERALYAVIQMPPDELEGRAEQGLGDLVQEAIFVLMLLLIILLPIAFTLAYYYKRDMDGKLARAALNGMSAVLITDKNNKAILVNKEFSILTGYESSVVTDKDMLVRLLGKDSHAIIEAINSEVKTKKFWEGELLLYKYNGDSVSVITRIQPDYSPLGDLKYNIISFVDISERKQLEERLRALSELDDLTGLWNRRKFEQELGRAASIAERYKDKQPSCLALIDIDHFKRVNDDKGHDEGDRTIRVVGKILTDSLRTTDFVARIGGEEFALLMPHTTLDEAQHVLERILVAVADSQDIDVTISAGYTDMTGDKDRSYKWADIALYQSKENGRNRVSRCLSAQDYL</sequence>
<dbReference type="InterPro" id="IPR029787">
    <property type="entry name" value="Nucleotide_cyclase"/>
</dbReference>
<keyword evidence="7" id="KW-0418">Kinase</keyword>
<evidence type="ECO:0000256" key="7">
    <source>
        <dbReference type="ARBA" id="ARBA00022777"/>
    </source>
</evidence>
<evidence type="ECO:0000313" key="15">
    <source>
        <dbReference type="Proteomes" id="UP000464262"/>
    </source>
</evidence>
<evidence type="ECO:0000256" key="8">
    <source>
        <dbReference type="ARBA" id="ARBA00022840"/>
    </source>
</evidence>
<evidence type="ECO:0000256" key="5">
    <source>
        <dbReference type="ARBA" id="ARBA00022679"/>
    </source>
</evidence>
<name>A0A7Z2T4W2_9VIBR</name>
<evidence type="ECO:0000256" key="9">
    <source>
        <dbReference type="ARBA" id="ARBA00023012"/>
    </source>
</evidence>
<evidence type="ECO:0000256" key="11">
    <source>
        <dbReference type="SAM" id="Phobius"/>
    </source>
</evidence>
<dbReference type="Pfam" id="PF00990">
    <property type="entry name" value="GGDEF"/>
    <property type="match status" value="1"/>
</dbReference>
<evidence type="ECO:0000256" key="6">
    <source>
        <dbReference type="ARBA" id="ARBA00022741"/>
    </source>
</evidence>
<dbReference type="PROSITE" id="PS50113">
    <property type="entry name" value="PAC"/>
    <property type="match status" value="1"/>
</dbReference>
<dbReference type="PANTHER" id="PTHR45138:SF9">
    <property type="entry name" value="DIGUANYLATE CYCLASE DGCM-RELATED"/>
    <property type="match status" value="1"/>
</dbReference>
<dbReference type="GO" id="GO:0016301">
    <property type="term" value="F:kinase activity"/>
    <property type="evidence" value="ECO:0007669"/>
    <property type="project" value="UniProtKB-KW"/>
</dbReference>
<dbReference type="PROSITE" id="PS50887">
    <property type="entry name" value="GGDEF"/>
    <property type="match status" value="1"/>
</dbReference>
<dbReference type="Pfam" id="PF13426">
    <property type="entry name" value="PAS_9"/>
    <property type="match status" value="1"/>
</dbReference>
<dbReference type="GO" id="GO:0005524">
    <property type="term" value="F:ATP binding"/>
    <property type="evidence" value="ECO:0007669"/>
    <property type="project" value="UniProtKB-KW"/>
</dbReference>
<dbReference type="InterPro" id="IPR043128">
    <property type="entry name" value="Rev_trsase/Diguanyl_cyclase"/>
</dbReference>
<dbReference type="GO" id="GO:0043709">
    <property type="term" value="P:cell adhesion involved in single-species biofilm formation"/>
    <property type="evidence" value="ECO:0007669"/>
    <property type="project" value="TreeGrafter"/>
</dbReference>
<dbReference type="InterPro" id="IPR048760">
    <property type="entry name" value="VP0354-like_sensor_dom"/>
</dbReference>
<keyword evidence="11" id="KW-0812">Transmembrane</keyword>
<dbReference type="InterPro" id="IPR000160">
    <property type="entry name" value="GGDEF_dom"/>
</dbReference>
<dbReference type="AlphaFoldDB" id="A0A7Z2T4W2"/>
<dbReference type="GO" id="GO:0000160">
    <property type="term" value="P:phosphorelay signal transduction system"/>
    <property type="evidence" value="ECO:0007669"/>
    <property type="project" value="UniProtKB-KW"/>
</dbReference>
<dbReference type="EMBL" id="CP047475">
    <property type="protein sequence ID" value="QIA64286.1"/>
    <property type="molecule type" value="Genomic_DNA"/>
</dbReference>
<dbReference type="InterPro" id="IPR050469">
    <property type="entry name" value="Diguanylate_Cyclase"/>
</dbReference>
<evidence type="ECO:0000313" key="14">
    <source>
        <dbReference type="EMBL" id="QIA64286.1"/>
    </source>
</evidence>
<feature type="domain" description="PAC" evidence="12">
    <location>
        <begin position="412"/>
        <end position="464"/>
    </location>
</feature>
<keyword evidence="8" id="KW-0067">ATP-binding</keyword>
<dbReference type="GO" id="GO:0052621">
    <property type="term" value="F:diguanylate cyclase activity"/>
    <property type="evidence" value="ECO:0007669"/>
    <property type="project" value="UniProtKB-EC"/>
</dbReference>
<keyword evidence="9" id="KW-0902">Two-component regulatory system</keyword>
<dbReference type="SUPFAM" id="SSF103190">
    <property type="entry name" value="Sensory domain-like"/>
    <property type="match status" value="2"/>
</dbReference>
<keyword evidence="6" id="KW-0547">Nucleotide-binding</keyword>
<feature type="transmembrane region" description="Helical" evidence="11">
    <location>
        <begin position="313"/>
        <end position="335"/>
    </location>
</feature>
<reference evidence="14 15" key="1">
    <citation type="submission" date="2020-01" db="EMBL/GenBank/DDBJ databases">
        <title>Whole genome and functional gene identification of agarase of Vibrio HN897.</title>
        <authorList>
            <person name="Liu Y."/>
            <person name="Zhao Z."/>
        </authorList>
    </citation>
    <scope>NUCLEOTIDE SEQUENCE [LARGE SCALE GENOMIC DNA]</scope>
    <source>
        <strain evidence="14 15">HN897</strain>
    </source>
</reference>
<evidence type="ECO:0000256" key="2">
    <source>
        <dbReference type="ARBA" id="ARBA00004533"/>
    </source>
</evidence>
<evidence type="ECO:0000259" key="12">
    <source>
        <dbReference type="PROSITE" id="PS50113"/>
    </source>
</evidence>
<dbReference type="Gene3D" id="3.30.450.20">
    <property type="entry name" value="PAS domain"/>
    <property type="match status" value="3"/>
</dbReference>
<dbReference type="EC" id="2.7.7.65" evidence="3"/>
<dbReference type="RefSeq" id="WP_164649195.1">
    <property type="nucleotide sequence ID" value="NZ_CP047475.1"/>
</dbReference>
<organism evidence="14 15">
    <name type="scientific">Vibrio astriarenae</name>
    <dbReference type="NCBI Taxonomy" id="1481923"/>
    <lineage>
        <taxon>Bacteria</taxon>
        <taxon>Pseudomonadati</taxon>
        <taxon>Pseudomonadota</taxon>
        <taxon>Gammaproteobacteria</taxon>
        <taxon>Vibrionales</taxon>
        <taxon>Vibrionaceae</taxon>
        <taxon>Vibrio</taxon>
    </lineage>
</organism>
<comment type="cofactor">
    <cofactor evidence="1">
        <name>Mg(2+)</name>
        <dbReference type="ChEBI" id="CHEBI:18420"/>
    </cofactor>
</comment>
<dbReference type="CDD" id="cd00130">
    <property type="entry name" value="PAS"/>
    <property type="match status" value="1"/>
</dbReference>
<evidence type="ECO:0000256" key="10">
    <source>
        <dbReference type="ARBA" id="ARBA00034247"/>
    </source>
</evidence>
<keyword evidence="11" id="KW-0472">Membrane</keyword>
<evidence type="ECO:0000259" key="13">
    <source>
        <dbReference type="PROSITE" id="PS50887"/>
    </source>
</evidence>
<dbReference type="NCBIfam" id="TIGR00254">
    <property type="entry name" value="GGDEF"/>
    <property type="match status" value="1"/>
</dbReference>
<keyword evidence="11" id="KW-1133">Transmembrane helix</keyword>
<dbReference type="SUPFAM" id="SSF55785">
    <property type="entry name" value="PYP-like sensor domain (PAS domain)"/>
    <property type="match status" value="1"/>
</dbReference>
<keyword evidence="4" id="KW-0597">Phosphoprotein</keyword>
<evidence type="ECO:0000256" key="1">
    <source>
        <dbReference type="ARBA" id="ARBA00001946"/>
    </source>
</evidence>
<dbReference type="CDD" id="cd01949">
    <property type="entry name" value="GGDEF"/>
    <property type="match status" value="1"/>
</dbReference>
<feature type="transmembrane region" description="Helical" evidence="11">
    <location>
        <begin position="6"/>
        <end position="26"/>
    </location>
</feature>
<dbReference type="KEGG" id="vas:GT360_12535"/>
<dbReference type="InterPro" id="IPR029151">
    <property type="entry name" value="Sensor-like_sf"/>
</dbReference>
<protein>
    <recommendedName>
        <fullName evidence="3">diguanylate cyclase</fullName>
        <ecNumber evidence="3">2.7.7.65</ecNumber>
    </recommendedName>
</protein>
<dbReference type="SUPFAM" id="SSF55073">
    <property type="entry name" value="Nucleotide cyclase"/>
    <property type="match status" value="1"/>
</dbReference>
<feature type="domain" description="GGDEF" evidence="13">
    <location>
        <begin position="498"/>
        <end position="622"/>
    </location>
</feature>
<proteinExistence type="predicted"/>
<keyword evidence="5" id="KW-0808">Transferase</keyword>
<dbReference type="Proteomes" id="UP000464262">
    <property type="component" value="Chromosome 1"/>
</dbReference>
<dbReference type="GO" id="GO:1902201">
    <property type="term" value="P:negative regulation of bacterial-type flagellum-dependent cell motility"/>
    <property type="evidence" value="ECO:0007669"/>
    <property type="project" value="TreeGrafter"/>
</dbReference>
<dbReference type="PANTHER" id="PTHR45138">
    <property type="entry name" value="REGULATORY COMPONENTS OF SENSORY TRANSDUCTION SYSTEM"/>
    <property type="match status" value="1"/>
</dbReference>
<comment type="catalytic activity">
    <reaction evidence="10">
        <text>2 GTP = 3',3'-c-di-GMP + 2 diphosphate</text>
        <dbReference type="Rhea" id="RHEA:24898"/>
        <dbReference type="ChEBI" id="CHEBI:33019"/>
        <dbReference type="ChEBI" id="CHEBI:37565"/>
        <dbReference type="ChEBI" id="CHEBI:58805"/>
        <dbReference type="EC" id="2.7.7.65"/>
    </reaction>
</comment>
<keyword evidence="15" id="KW-1185">Reference proteome</keyword>
<dbReference type="InterPro" id="IPR035965">
    <property type="entry name" value="PAS-like_dom_sf"/>
</dbReference>
<dbReference type="InterPro" id="IPR000014">
    <property type="entry name" value="PAS"/>
</dbReference>